<proteinExistence type="predicted"/>
<dbReference type="GO" id="GO:0047746">
    <property type="term" value="F:chlorophyllase activity"/>
    <property type="evidence" value="ECO:0007669"/>
    <property type="project" value="TreeGrafter"/>
</dbReference>
<dbReference type="Proteomes" id="UP001151752">
    <property type="component" value="Chromosome 10"/>
</dbReference>
<dbReference type="PANTHER" id="PTHR33428:SF2">
    <property type="entry name" value="CHLOROPHYLLASE-2"/>
    <property type="match status" value="1"/>
</dbReference>
<sequence length="156" mass="17451">MERLERRKTLINTATMPSSSATATVTTNVFEAGKYTTVLQKIESRTTCCPANTSPPPPVPPPKPILIVMPCEAGEFPLLVFLHGYLLYNSFYSQLLQHIASHGFIVIAPQVHITLSSSFLLCDHYIRRREILMQIWSIVVANIFKRSKFSIAVGCN</sequence>
<dbReference type="PANTHER" id="PTHR33428">
    <property type="entry name" value="CHLOROPHYLLASE-2, CHLOROPLASTIC"/>
    <property type="match status" value="1"/>
</dbReference>
<name>A0A9Q0WTY4_9ROSI</name>
<reference evidence="1" key="2">
    <citation type="journal article" date="2023" name="Int. J. Mol. Sci.">
        <title>De Novo Assembly and Annotation of 11 Diverse Shrub Willow (Salix) Genomes Reveals Novel Gene Organization in Sex-Linked Regions.</title>
        <authorList>
            <person name="Hyden B."/>
            <person name="Feng K."/>
            <person name="Yates T.B."/>
            <person name="Jawdy S."/>
            <person name="Cereghino C."/>
            <person name="Smart L.B."/>
            <person name="Muchero W."/>
        </authorList>
    </citation>
    <scope>NUCLEOTIDE SEQUENCE</scope>
    <source>
        <tissue evidence="1">Shoot tip</tissue>
    </source>
</reference>
<dbReference type="Pfam" id="PF07224">
    <property type="entry name" value="Chlorophyllase"/>
    <property type="match status" value="1"/>
</dbReference>
<reference evidence="1" key="1">
    <citation type="submission" date="2022-11" db="EMBL/GenBank/DDBJ databases">
        <authorList>
            <person name="Hyden B.L."/>
            <person name="Feng K."/>
            <person name="Yates T."/>
            <person name="Jawdy S."/>
            <person name="Smart L.B."/>
            <person name="Muchero W."/>
        </authorList>
    </citation>
    <scope>NUCLEOTIDE SEQUENCE</scope>
    <source>
        <tissue evidence="1">Shoot tip</tissue>
    </source>
</reference>
<dbReference type="InterPro" id="IPR017395">
    <property type="entry name" value="Chlorophyllase-like"/>
</dbReference>
<dbReference type="Gene3D" id="3.40.50.1820">
    <property type="entry name" value="alpha/beta hydrolase"/>
    <property type="match status" value="1"/>
</dbReference>
<dbReference type="EMBL" id="JAPFFM010000002">
    <property type="protein sequence ID" value="KAJ6771655.1"/>
    <property type="molecule type" value="Genomic_DNA"/>
</dbReference>
<dbReference type="GO" id="GO:0015996">
    <property type="term" value="P:chlorophyll catabolic process"/>
    <property type="evidence" value="ECO:0007669"/>
    <property type="project" value="TreeGrafter"/>
</dbReference>
<protein>
    <submittedName>
        <fullName evidence="1">CHLOROPHYLLASE-2 CHLOROPLASTIC</fullName>
    </submittedName>
</protein>
<dbReference type="InterPro" id="IPR029058">
    <property type="entry name" value="AB_hydrolase_fold"/>
</dbReference>
<comment type="caution">
    <text evidence="1">The sequence shown here is derived from an EMBL/GenBank/DDBJ whole genome shotgun (WGS) entry which is preliminary data.</text>
</comment>
<evidence type="ECO:0000313" key="1">
    <source>
        <dbReference type="EMBL" id="KAJ6771655.1"/>
    </source>
</evidence>
<gene>
    <name evidence="1" type="ORF">OIU74_017986</name>
</gene>
<dbReference type="AlphaFoldDB" id="A0A9Q0WTY4"/>
<dbReference type="SUPFAM" id="SSF53474">
    <property type="entry name" value="alpha/beta-Hydrolases"/>
    <property type="match status" value="1"/>
</dbReference>
<keyword evidence="2" id="KW-1185">Reference proteome</keyword>
<accession>A0A9Q0WTY4</accession>
<evidence type="ECO:0000313" key="2">
    <source>
        <dbReference type="Proteomes" id="UP001151752"/>
    </source>
</evidence>
<organism evidence="1 2">
    <name type="scientific">Salix koriyanagi</name>
    <dbReference type="NCBI Taxonomy" id="2511006"/>
    <lineage>
        <taxon>Eukaryota</taxon>
        <taxon>Viridiplantae</taxon>
        <taxon>Streptophyta</taxon>
        <taxon>Embryophyta</taxon>
        <taxon>Tracheophyta</taxon>
        <taxon>Spermatophyta</taxon>
        <taxon>Magnoliopsida</taxon>
        <taxon>eudicotyledons</taxon>
        <taxon>Gunneridae</taxon>
        <taxon>Pentapetalae</taxon>
        <taxon>rosids</taxon>
        <taxon>fabids</taxon>
        <taxon>Malpighiales</taxon>
        <taxon>Salicaceae</taxon>
        <taxon>Saliceae</taxon>
        <taxon>Salix</taxon>
    </lineage>
</organism>